<dbReference type="EMBL" id="CAJVQA010033594">
    <property type="protein sequence ID" value="CAG8804682.1"/>
    <property type="molecule type" value="Genomic_DNA"/>
</dbReference>
<evidence type="ECO:0000313" key="2">
    <source>
        <dbReference type="Proteomes" id="UP000789759"/>
    </source>
</evidence>
<sequence length="110" mass="12921">MLGISMAKNNGLFNKLSSTEYKQGLYRRTVNELKITKPYSKNKQFKKEMIKSNMIYDYGLYNQNTRLSQKCTDLNNKLDEKKRLKLETMLSALQDPTLCEELNKLDKCLK</sequence>
<keyword evidence="2" id="KW-1185">Reference proteome</keyword>
<protein>
    <submittedName>
        <fullName evidence="1">7506_t:CDS:1</fullName>
    </submittedName>
</protein>
<dbReference type="Proteomes" id="UP000789759">
    <property type="component" value="Unassembled WGS sequence"/>
</dbReference>
<dbReference type="OrthoDB" id="10500366at2759"/>
<feature type="non-terminal residue" evidence="1">
    <location>
        <position position="1"/>
    </location>
</feature>
<organism evidence="1 2">
    <name type="scientific">Cetraspora pellucida</name>
    <dbReference type="NCBI Taxonomy" id="1433469"/>
    <lineage>
        <taxon>Eukaryota</taxon>
        <taxon>Fungi</taxon>
        <taxon>Fungi incertae sedis</taxon>
        <taxon>Mucoromycota</taxon>
        <taxon>Glomeromycotina</taxon>
        <taxon>Glomeromycetes</taxon>
        <taxon>Diversisporales</taxon>
        <taxon>Gigasporaceae</taxon>
        <taxon>Cetraspora</taxon>
    </lineage>
</organism>
<gene>
    <name evidence="1" type="ORF">CPELLU_LOCUS18026</name>
</gene>
<dbReference type="AlphaFoldDB" id="A0A9N9K346"/>
<evidence type="ECO:0000313" key="1">
    <source>
        <dbReference type="EMBL" id="CAG8804682.1"/>
    </source>
</evidence>
<accession>A0A9N9K346</accession>
<comment type="caution">
    <text evidence="1">The sequence shown here is derived from an EMBL/GenBank/DDBJ whole genome shotgun (WGS) entry which is preliminary data.</text>
</comment>
<name>A0A9N9K346_9GLOM</name>
<reference evidence="1" key="1">
    <citation type="submission" date="2021-06" db="EMBL/GenBank/DDBJ databases">
        <authorList>
            <person name="Kallberg Y."/>
            <person name="Tangrot J."/>
            <person name="Rosling A."/>
        </authorList>
    </citation>
    <scope>NUCLEOTIDE SEQUENCE</scope>
    <source>
        <strain evidence="1">FL966</strain>
    </source>
</reference>
<proteinExistence type="predicted"/>